<dbReference type="InterPro" id="IPR000629">
    <property type="entry name" value="RNA-helicase_DEAD-box_CS"/>
</dbReference>
<reference evidence="17" key="1">
    <citation type="submission" date="2020-05" db="EMBL/GenBank/DDBJ databases">
        <title>Mycena genomes resolve the evolution of fungal bioluminescence.</title>
        <authorList>
            <person name="Tsai I.J."/>
        </authorList>
    </citation>
    <scope>NUCLEOTIDE SEQUENCE</scope>
    <source>
        <strain evidence="17">CCC161011</strain>
    </source>
</reference>
<dbReference type="CDD" id="cd03250">
    <property type="entry name" value="ABCC_MRP_domain1"/>
    <property type="match status" value="1"/>
</dbReference>
<dbReference type="FunFam" id="3.40.50.300:FF:000565">
    <property type="entry name" value="ABC bile acid transporter"/>
    <property type="match status" value="1"/>
</dbReference>
<keyword evidence="18" id="KW-1185">Reference proteome</keyword>
<evidence type="ECO:0000256" key="7">
    <source>
        <dbReference type="ARBA" id="ARBA00022806"/>
    </source>
</evidence>
<dbReference type="GO" id="GO:0140359">
    <property type="term" value="F:ABC-type transporter activity"/>
    <property type="evidence" value="ECO:0007669"/>
    <property type="project" value="InterPro"/>
</dbReference>
<dbReference type="Pfam" id="PF00005">
    <property type="entry name" value="ABC_tran"/>
    <property type="match status" value="2"/>
</dbReference>
<dbReference type="InterPro" id="IPR017871">
    <property type="entry name" value="ABC_transporter-like_CS"/>
</dbReference>
<dbReference type="InterPro" id="IPR014001">
    <property type="entry name" value="Helicase_ATP-bd"/>
</dbReference>
<dbReference type="CDD" id="cd18606">
    <property type="entry name" value="ABC_6TM_YOR1_D2_like"/>
    <property type="match status" value="1"/>
</dbReference>
<keyword evidence="8" id="KW-0067">ATP-binding</keyword>
<keyword evidence="5" id="KW-0547">Nucleotide-binding</keyword>
<dbReference type="InterPro" id="IPR011545">
    <property type="entry name" value="DEAD/DEAH_box_helicase_dom"/>
</dbReference>
<proteinExistence type="inferred from homology"/>
<feature type="transmembrane region" description="Helical" evidence="12">
    <location>
        <begin position="1719"/>
        <end position="1739"/>
    </location>
</feature>
<dbReference type="CDD" id="cd03244">
    <property type="entry name" value="ABCC_MRP_domain2"/>
    <property type="match status" value="1"/>
</dbReference>
<evidence type="ECO:0000313" key="18">
    <source>
        <dbReference type="Proteomes" id="UP000620124"/>
    </source>
</evidence>
<evidence type="ECO:0000259" key="15">
    <source>
        <dbReference type="PROSITE" id="PS51192"/>
    </source>
</evidence>
<dbReference type="PROSITE" id="PS51194">
    <property type="entry name" value="HELICASE_CTER"/>
    <property type="match status" value="1"/>
</dbReference>
<keyword evidence="4 12" id="KW-0812">Transmembrane</keyword>
<dbReference type="FunFam" id="3.40.50.300:FF:000997">
    <property type="entry name" value="Multidrug resistance-associated protein 1"/>
    <property type="match status" value="1"/>
</dbReference>
<evidence type="ECO:0000256" key="11">
    <source>
        <dbReference type="SAM" id="MobiDB-lite"/>
    </source>
</evidence>
<evidence type="ECO:0000256" key="10">
    <source>
        <dbReference type="ARBA" id="ARBA00023136"/>
    </source>
</evidence>
<dbReference type="Proteomes" id="UP000620124">
    <property type="component" value="Unassembled WGS sequence"/>
</dbReference>
<feature type="compositionally biased region" description="Acidic residues" evidence="11">
    <location>
        <begin position="40"/>
        <end position="67"/>
    </location>
</feature>
<evidence type="ECO:0000256" key="2">
    <source>
        <dbReference type="ARBA" id="ARBA00009726"/>
    </source>
</evidence>
<dbReference type="GO" id="GO:0004386">
    <property type="term" value="F:helicase activity"/>
    <property type="evidence" value="ECO:0007669"/>
    <property type="project" value="UniProtKB-KW"/>
</dbReference>
<evidence type="ECO:0000313" key="17">
    <source>
        <dbReference type="EMBL" id="KAF7330283.1"/>
    </source>
</evidence>
<gene>
    <name evidence="17" type="ORF">MVEN_02466200</name>
</gene>
<feature type="domain" description="ABC transporter" evidence="13">
    <location>
        <begin position="1808"/>
        <end position="2056"/>
    </location>
</feature>
<sequence>MVVVATAGPKEKTKAKQRYLKRKKQRRKNKPKVAHGAESGSDDEEDAEAVPDAQSDEELGAADEVLVEQDVAQAEDKPKKEKRPKKRQKVVEDDGDVEMQELEPQVVITEDAEHAASAPLPTLPSFPLPALPDAPSKSVLALQGLDRALVGAELVDSAGLLPIPPDGEDDGGTGLSEKTRKRLLELGIVELFAVQTTLLPFLLPRNSLQRSMYLPFDPPSDVCVSAPTGSGKTLAYVLPIVETLSTRIVTRLRALVVLPTRDLVTQVRETFEAISKGRGLKIGTATGQHSFSHEQSQLIADKTTHLAGGSSKIDILICTPGRLIDHLNGTPNFSLQHLRFLVIDEADRLLAQSFQEWLVQVLAATRPPPQEHSFPGGLRQHHDAVAPAFRGLLSYADIPSFVTERKESSCRKLLFSATLTRDPGKLAALELHDPKYFVVQEKSDAPGVLDVAMDKFTMPATLTEHMLVCESSLKPLVFFHLVYQHNVTNALVFTKSAESTARLVRLFDFFDTARRMGTGGDPSPFVARAYSSDLSASERKMILDKFKAQEIRILICSDLISRGIDISHVSHVVSYDVPVDMRKYVHRVGRTARAGRAGDAWTLVEEQEARYFKTMLKQADHLEKVKRMKVGEKDLAPLTAYYEGALNVPASSGASSTSIDEKPKDALLTYQRSWYTRVPFTSTKPPPPPGGTLEDAALSPELTASLFGLLYFGWITPLLGLGYARPLEATDLYKLGDERSSAYIAEKIVTSFDRRHKAATEYNTRLANGEISPGWRVLWWSLRGNRAEREKRWRVDGKRRASLVWAMNDSIKWYFWSGGIFKIIGDTAQITSPLVVKAIIKFATTSYVAHRSGETPPPIKQGIGLALGLLAMQLVGSLGQHHFFYRAMATGVLLRGGLITAIYSRSLRLTSRARSTLTNGKLVNHISSDVSRIDFCAGFFHMAILERSDPDDNLPHPSGVHIVGIHTHCSLTCPQILNLGPSALAGFAFFVLATPAQTMVMKQLFVYRKKSMVWTDKRAKILQELLGGMKIIKLFNWQVPFLARISGYRQKEMAYIRSLLLLRSGTNAVAMAMPALASVLAFVTYALTGHTLEPSVVFASLTLFNLLRLPLMFLPVSFSAIADASTASHRLYDVFVAETFEDLQLRDDNLDVAVEVRDATFTWDGPPPEVDDGKKKKGKKTTTLEKAANAAAAQAQAKVEEEKVFKMTNLNFSIPRGQLVAIVGAVGSGKTSLLQGMIGEMRRTSGYTKFGGSVGYCPQSAWIQNATIRENICFGLPFEEEKYWKAVNDSCLQPDLEMLPNGDLTEVGEKGISLSGGQRQRLNICRSIYSDTDIQIFDDPLSALDAHVGKAVFHNVLQNTLQGKTRILVTHALHFLPYVDYIITIADGRIAERGTYAELIKNDGEFSRFVTEFGSKDQSQEEKEDEKIETAPQAADARKKATAGVGMMQVEERNIGAISLDVYKAYISAGNGRVIVPLLFLSLVLLQGSAVMSSYWLVYWQERKWPRPEGFYMGIYGMFGCAQAITFFFMGSTFALFTYFASQNLHKRALTRVMNAPMSFFETTPLGRIMHRFTKDCDTIDSTLGEALRMFFATLANIIGAIILIAIILPWFLIAVVCISLMFVYFAAFYRSSARKSRDLVLIFIITFMVSQLTNYLDAILRSALYTHFSESLSGLATIRAYGVAERFRLDNERLMDTENRAYWLSVTNQRWLGIRLDFLGSLLTFVVSMLAIGTRFTVSPAQTGVVLAYILSVQQAFGWMVRQSAEVENDMNSVERVFHYATEVEQEAANEIPENKPPAPWPSEGKIEMKEIVLKYRPGLPAVIKGISMTVKAGEKIGIVGRTGAGKSSILTALFRLVELSSGSILIDGVDISKVGLGDLRSGLAIIPQDPLLFSGTLRSNLDPFNLADDATLWDALRRSYLVEPAKLEGSIDGGPSGANTPMNKFTLDSVIEDEGQNLSVGQRSLVSLARALVKDAKVLVLDEATASVDYETDRNIQDTITHEFADRTILCIAHRLATIIAYDRICVMDAGKIAEFDTPARLFEIPGDGRKNES</sequence>
<feature type="transmembrane region" description="Helical" evidence="12">
    <location>
        <begin position="1097"/>
        <end position="1122"/>
    </location>
</feature>
<dbReference type="PROSITE" id="PS51192">
    <property type="entry name" value="HELICASE_ATP_BIND_1"/>
    <property type="match status" value="1"/>
</dbReference>
<feature type="transmembrane region" description="Helical" evidence="12">
    <location>
        <begin position="1060"/>
        <end position="1085"/>
    </location>
</feature>
<dbReference type="Gene3D" id="1.20.1560.10">
    <property type="entry name" value="ABC transporter type 1, transmembrane domain"/>
    <property type="match status" value="2"/>
</dbReference>
<dbReference type="CDD" id="cd18787">
    <property type="entry name" value="SF2_C_DEAD"/>
    <property type="match status" value="1"/>
</dbReference>
<feature type="domain" description="ABC transporter" evidence="13">
    <location>
        <begin position="1179"/>
        <end position="1412"/>
    </location>
</feature>
<comment type="caution">
    <text evidence="17">The sequence shown here is derived from an EMBL/GenBank/DDBJ whole genome shotgun (WGS) entry which is preliminary data.</text>
</comment>
<evidence type="ECO:0000259" key="13">
    <source>
        <dbReference type="PROSITE" id="PS50893"/>
    </source>
</evidence>
<dbReference type="PROSITE" id="PS50893">
    <property type="entry name" value="ABC_TRANSPORTER_2"/>
    <property type="match status" value="2"/>
</dbReference>
<dbReference type="GO" id="GO:0003676">
    <property type="term" value="F:nucleic acid binding"/>
    <property type="evidence" value="ECO:0007669"/>
    <property type="project" value="InterPro"/>
</dbReference>
<evidence type="ECO:0000256" key="9">
    <source>
        <dbReference type="ARBA" id="ARBA00022989"/>
    </source>
</evidence>
<feature type="compositionally biased region" description="Basic residues" evidence="11">
    <location>
        <begin position="15"/>
        <end position="33"/>
    </location>
</feature>
<keyword evidence="7" id="KW-0347">Helicase</keyword>
<feature type="domain" description="Helicase ATP-binding" evidence="15">
    <location>
        <begin position="213"/>
        <end position="437"/>
    </location>
</feature>
<dbReference type="InterPro" id="IPR011527">
    <property type="entry name" value="ABC1_TM_dom"/>
</dbReference>
<comment type="subcellular location">
    <subcellularLocation>
        <location evidence="1">Membrane</location>
        <topology evidence="1">Multi-pass membrane protein</topology>
    </subcellularLocation>
</comment>
<dbReference type="PROSITE" id="PS00211">
    <property type="entry name" value="ABC_TRANSPORTER_1"/>
    <property type="match status" value="2"/>
</dbReference>
<accession>A0A8H7CCA3</accession>
<dbReference type="Pfam" id="PF00270">
    <property type="entry name" value="DEAD"/>
    <property type="match status" value="1"/>
</dbReference>
<dbReference type="SMART" id="SM00382">
    <property type="entry name" value="AAA"/>
    <property type="match status" value="3"/>
</dbReference>
<dbReference type="EMBL" id="JACAZI010000033">
    <property type="protein sequence ID" value="KAF7330283.1"/>
    <property type="molecule type" value="Genomic_DNA"/>
</dbReference>
<dbReference type="PROSITE" id="PS50929">
    <property type="entry name" value="ABC_TM1F"/>
    <property type="match status" value="2"/>
</dbReference>
<keyword evidence="9 12" id="KW-1133">Transmembrane helix</keyword>
<evidence type="ECO:0000256" key="3">
    <source>
        <dbReference type="ARBA" id="ARBA00022448"/>
    </source>
</evidence>
<dbReference type="PANTHER" id="PTHR24223:SF456">
    <property type="entry name" value="MULTIDRUG RESISTANCE-ASSOCIATED PROTEIN LETHAL(2)03659"/>
    <property type="match status" value="1"/>
</dbReference>
<dbReference type="PANTHER" id="PTHR24223">
    <property type="entry name" value="ATP-BINDING CASSETTE SUB-FAMILY C"/>
    <property type="match status" value="1"/>
</dbReference>
<feature type="domain" description="ABC transmembrane type-1" evidence="14">
    <location>
        <begin position="1478"/>
        <end position="1770"/>
    </location>
</feature>
<evidence type="ECO:0000256" key="5">
    <source>
        <dbReference type="ARBA" id="ARBA00022741"/>
    </source>
</evidence>
<dbReference type="SUPFAM" id="SSF90123">
    <property type="entry name" value="ABC transporter transmembrane region"/>
    <property type="match status" value="2"/>
</dbReference>
<dbReference type="InterPro" id="IPR003439">
    <property type="entry name" value="ABC_transporter-like_ATP-bd"/>
</dbReference>
<feature type="transmembrane region" description="Helical" evidence="12">
    <location>
        <begin position="1510"/>
        <end position="1540"/>
    </location>
</feature>
<dbReference type="Pfam" id="PF00271">
    <property type="entry name" value="Helicase_C"/>
    <property type="match status" value="1"/>
</dbReference>
<dbReference type="SUPFAM" id="SSF52540">
    <property type="entry name" value="P-loop containing nucleoside triphosphate hydrolases"/>
    <property type="match status" value="3"/>
</dbReference>
<dbReference type="FunFam" id="1.20.1560.10:FF:000010">
    <property type="entry name" value="Multidrug resistance-associated ABC transporter"/>
    <property type="match status" value="1"/>
</dbReference>
<organism evidence="17 18">
    <name type="scientific">Mycena venus</name>
    <dbReference type="NCBI Taxonomy" id="2733690"/>
    <lineage>
        <taxon>Eukaryota</taxon>
        <taxon>Fungi</taxon>
        <taxon>Dikarya</taxon>
        <taxon>Basidiomycota</taxon>
        <taxon>Agaricomycotina</taxon>
        <taxon>Agaricomycetes</taxon>
        <taxon>Agaricomycetidae</taxon>
        <taxon>Agaricales</taxon>
        <taxon>Marasmiineae</taxon>
        <taxon>Mycenaceae</taxon>
        <taxon>Mycena</taxon>
    </lineage>
</organism>
<evidence type="ECO:0000256" key="4">
    <source>
        <dbReference type="ARBA" id="ARBA00022692"/>
    </source>
</evidence>
<feature type="region of interest" description="Disordered" evidence="11">
    <location>
        <begin position="1"/>
        <end position="100"/>
    </location>
</feature>
<dbReference type="InterPro" id="IPR036640">
    <property type="entry name" value="ABC1_TM_sf"/>
</dbReference>
<dbReference type="OrthoDB" id="6500128at2759"/>
<feature type="domain" description="Helicase C-terminal" evidence="16">
    <location>
        <begin position="461"/>
        <end position="636"/>
    </location>
</feature>
<evidence type="ECO:0000256" key="6">
    <source>
        <dbReference type="ARBA" id="ARBA00022801"/>
    </source>
</evidence>
<dbReference type="SMART" id="SM00487">
    <property type="entry name" value="DEXDc"/>
    <property type="match status" value="1"/>
</dbReference>
<dbReference type="GO" id="GO:0016887">
    <property type="term" value="F:ATP hydrolysis activity"/>
    <property type="evidence" value="ECO:0007669"/>
    <property type="project" value="InterPro"/>
</dbReference>
<keyword evidence="10 12" id="KW-0472">Membrane</keyword>
<feature type="region of interest" description="Disordered" evidence="11">
    <location>
        <begin position="1413"/>
        <end position="1433"/>
    </location>
</feature>
<dbReference type="Pfam" id="PF00664">
    <property type="entry name" value="ABC_membrane"/>
    <property type="match status" value="3"/>
</dbReference>
<name>A0A8H7CCA3_9AGAR</name>
<dbReference type="GO" id="GO:0016020">
    <property type="term" value="C:membrane"/>
    <property type="evidence" value="ECO:0007669"/>
    <property type="project" value="UniProtKB-SubCell"/>
</dbReference>
<feature type="transmembrane region" description="Helical" evidence="12">
    <location>
        <begin position="1598"/>
        <end position="1628"/>
    </location>
</feature>
<evidence type="ECO:0000259" key="16">
    <source>
        <dbReference type="PROSITE" id="PS51194"/>
    </source>
</evidence>
<dbReference type="InterPro" id="IPR001650">
    <property type="entry name" value="Helicase_C-like"/>
</dbReference>
<dbReference type="CDD" id="cd17956">
    <property type="entry name" value="DEADc_DDX51"/>
    <property type="match status" value="1"/>
</dbReference>
<evidence type="ECO:0000256" key="8">
    <source>
        <dbReference type="ARBA" id="ARBA00022840"/>
    </source>
</evidence>
<keyword evidence="6" id="KW-0378">Hydrolase</keyword>
<evidence type="ECO:0000259" key="14">
    <source>
        <dbReference type="PROSITE" id="PS50929"/>
    </source>
</evidence>
<keyword evidence="3" id="KW-0813">Transport</keyword>
<dbReference type="SMART" id="SM00490">
    <property type="entry name" value="HELICc"/>
    <property type="match status" value="1"/>
</dbReference>
<evidence type="ECO:0000256" key="1">
    <source>
        <dbReference type="ARBA" id="ARBA00004141"/>
    </source>
</evidence>
<dbReference type="CDD" id="cd18597">
    <property type="entry name" value="ABC_6TM_YOR1_D1_like"/>
    <property type="match status" value="1"/>
</dbReference>
<dbReference type="GO" id="GO:0005524">
    <property type="term" value="F:ATP binding"/>
    <property type="evidence" value="ECO:0007669"/>
    <property type="project" value="UniProtKB-KW"/>
</dbReference>
<protein>
    <submittedName>
        <fullName evidence="17">Oligomycin resistance ATP-dependent permease YOR1</fullName>
    </submittedName>
</protein>
<feature type="transmembrane region" description="Helical" evidence="12">
    <location>
        <begin position="979"/>
        <end position="1000"/>
    </location>
</feature>
<feature type="transmembrane region" description="Helical" evidence="12">
    <location>
        <begin position="1474"/>
        <end position="1498"/>
    </location>
</feature>
<dbReference type="InterPro" id="IPR027417">
    <property type="entry name" value="P-loop_NTPase"/>
</dbReference>
<dbReference type="InterPro" id="IPR003593">
    <property type="entry name" value="AAA+_ATPase"/>
</dbReference>
<dbReference type="InterPro" id="IPR050173">
    <property type="entry name" value="ABC_transporter_C-like"/>
</dbReference>
<feature type="transmembrane region" description="Helical" evidence="12">
    <location>
        <begin position="1640"/>
        <end position="1657"/>
    </location>
</feature>
<feature type="domain" description="ABC transmembrane type-1" evidence="14">
    <location>
        <begin position="818"/>
        <end position="1123"/>
    </location>
</feature>
<comment type="similarity">
    <text evidence="2">Belongs to the ABC transporter superfamily. ABCC family. Conjugate transporter (TC 3.A.1.208) subfamily.</text>
</comment>
<feature type="compositionally biased region" description="Basic and acidic residues" evidence="11">
    <location>
        <begin position="1414"/>
        <end position="1429"/>
    </location>
</feature>
<dbReference type="Gene3D" id="3.40.50.300">
    <property type="entry name" value="P-loop containing nucleotide triphosphate hydrolases"/>
    <property type="match status" value="4"/>
</dbReference>
<evidence type="ECO:0000256" key="12">
    <source>
        <dbReference type="SAM" id="Phobius"/>
    </source>
</evidence>
<dbReference type="PROSITE" id="PS00039">
    <property type="entry name" value="DEAD_ATP_HELICASE"/>
    <property type="match status" value="1"/>
</dbReference>